<evidence type="ECO:0000256" key="1">
    <source>
        <dbReference type="ARBA" id="ARBA00009856"/>
    </source>
</evidence>
<dbReference type="Pfam" id="PF07985">
    <property type="entry name" value="SRR1"/>
    <property type="match status" value="1"/>
</dbReference>
<dbReference type="GO" id="GO:0005737">
    <property type="term" value="C:cytoplasm"/>
    <property type="evidence" value="ECO:0007669"/>
    <property type="project" value="TreeGrafter"/>
</dbReference>
<organism evidence="3 4">
    <name type="scientific">Adiantum capillus-veneris</name>
    <name type="common">Maidenhair fern</name>
    <dbReference type="NCBI Taxonomy" id="13818"/>
    <lineage>
        <taxon>Eukaryota</taxon>
        <taxon>Viridiplantae</taxon>
        <taxon>Streptophyta</taxon>
        <taxon>Embryophyta</taxon>
        <taxon>Tracheophyta</taxon>
        <taxon>Polypodiopsida</taxon>
        <taxon>Polypodiidae</taxon>
        <taxon>Polypodiales</taxon>
        <taxon>Pteridineae</taxon>
        <taxon>Pteridaceae</taxon>
        <taxon>Vittarioideae</taxon>
        <taxon>Adiantum</taxon>
    </lineage>
</organism>
<evidence type="ECO:0000313" key="4">
    <source>
        <dbReference type="Proteomes" id="UP000886520"/>
    </source>
</evidence>
<accession>A0A9D4ZKQ4</accession>
<dbReference type="EMBL" id="JABFUD020000006">
    <property type="protein sequence ID" value="KAI5079074.1"/>
    <property type="molecule type" value="Genomic_DNA"/>
</dbReference>
<feature type="domain" description="SRR1-like" evidence="2">
    <location>
        <begin position="198"/>
        <end position="356"/>
    </location>
</feature>
<dbReference type="GO" id="GO:0005634">
    <property type="term" value="C:nucleus"/>
    <property type="evidence" value="ECO:0007669"/>
    <property type="project" value="TreeGrafter"/>
</dbReference>
<dbReference type="Proteomes" id="UP000886520">
    <property type="component" value="Chromosome 6"/>
</dbReference>
<protein>
    <recommendedName>
        <fullName evidence="2">SRR1-like domain-containing protein</fullName>
    </recommendedName>
</protein>
<comment type="similarity">
    <text evidence="1">Belongs to the SRR1 family.</text>
</comment>
<dbReference type="OrthoDB" id="551431at2759"/>
<keyword evidence="4" id="KW-1185">Reference proteome</keyword>
<evidence type="ECO:0000313" key="3">
    <source>
        <dbReference type="EMBL" id="KAI5079074.1"/>
    </source>
</evidence>
<reference evidence="3" key="1">
    <citation type="submission" date="2021-01" db="EMBL/GenBank/DDBJ databases">
        <title>Adiantum capillus-veneris genome.</title>
        <authorList>
            <person name="Fang Y."/>
            <person name="Liao Q."/>
        </authorList>
    </citation>
    <scope>NUCLEOTIDE SEQUENCE</scope>
    <source>
        <strain evidence="3">H3</strain>
        <tissue evidence="3">Leaf</tissue>
    </source>
</reference>
<name>A0A9D4ZKQ4_ADICA</name>
<dbReference type="PANTHER" id="PTHR28626">
    <property type="entry name" value="SRR1-LIKE PROTEIN"/>
    <property type="match status" value="1"/>
</dbReference>
<dbReference type="InterPro" id="IPR012942">
    <property type="entry name" value="SRR1-like"/>
</dbReference>
<comment type="caution">
    <text evidence="3">The sequence shown here is derived from an EMBL/GenBank/DDBJ whole genome shotgun (WGS) entry which is preliminary data.</text>
</comment>
<evidence type="ECO:0000259" key="2">
    <source>
        <dbReference type="Pfam" id="PF07985"/>
    </source>
</evidence>
<gene>
    <name evidence="3" type="ORF">GOP47_0006745</name>
</gene>
<proteinExistence type="inferred from homology"/>
<sequence>MADETWTLVGRRRGARIRRSLASVAPLVQTEECDTSLLLLRLKRSVARVQESAFFQRFLLQMQSAPVCDLLSRAASTSRSQSLQPLRDDVVLEHNVELQRDAFSEGFDQDISPPMKSLTTENAVDSFGASLLSALGDAVGECVQNVPEAGASDATSKTLIGTNSVAMECMDGLCRDGFAGDAACSTSAIENTECWHLDVVLYGLGSIANSEVSRCQLALILLLKERFSWVGIIEVYDPVLTLSECTVIKDMGCLPVALNEKGRRSIVRPTLFYMPHCEDWLYDNVLQANWAPCTLRQIVILGNSFQDYQERWSSSGGRKPMWPSYVLKYQQLAKEVPLEANHSLDLAGFNNMSWHFYDLCSSL</sequence>
<dbReference type="InterPro" id="IPR040044">
    <property type="entry name" value="SRR1L"/>
</dbReference>
<dbReference type="PANTHER" id="PTHR28626:SF3">
    <property type="entry name" value="SRR1-LIKE PROTEIN"/>
    <property type="match status" value="1"/>
</dbReference>
<dbReference type="AlphaFoldDB" id="A0A9D4ZKQ4"/>